<dbReference type="GO" id="GO:0046872">
    <property type="term" value="F:metal ion binding"/>
    <property type="evidence" value="ECO:0007669"/>
    <property type="project" value="UniProtKB-KW"/>
</dbReference>
<proteinExistence type="inferred from homology"/>
<protein>
    <submittedName>
        <fullName evidence="11">Nucleotidyltransferase family protein</fullName>
    </submittedName>
</protein>
<dbReference type="CDD" id="cd05403">
    <property type="entry name" value="NT_KNTase_like"/>
    <property type="match status" value="1"/>
</dbReference>
<keyword evidence="7" id="KW-0067">ATP-binding</keyword>
<comment type="similarity">
    <text evidence="9">Belongs to the MntA antitoxin family.</text>
</comment>
<dbReference type="AlphaFoldDB" id="A0A6B1DBL8"/>
<keyword evidence="5" id="KW-0479">Metal-binding</keyword>
<dbReference type="GO" id="GO:0005524">
    <property type="term" value="F:ATP binding"/>
    <property type="evidence" value="ECO:0007669"/>
    <property type="project" value="UniProtKB-KW"/>
</dbReference>
<evidence type="ECO:0000256" key="9">
    <source>
        <dbReference type="ARBA" id="ARBA00038276"/>
    </source>
</evidence>
<dbReference type="SUPFAM" id="SSF81301">
    <property type="entry name" value="Nucleotidyltransferase"/>
    <property type="match status" value="1"/>
</dbReference>
<evidence type="ECO:0000256" key="2">
    <source>
        <dbReference type="ARBA" id="ARBA00022649"/>
    </source>
</evidence>
<dbReference type="InterPro" id="IPR002934">
    <property type="entry name" value="Polymerase_NTP_transf_dom"/>
</dbReference>
<comment type="cofactor">
    <cofactor evidence="1">
        <name>Mg(2+)</name>
        <dbReference type="ChEBI" id="CHEBI:18420"/>
    </cofactor>
</comment>
<evidence type="ECO:0000259" key="10">
    <source>
        <dbReference type="Pfam" id="PF01909"/>
    </source>
</evidence>
<sequence length="96" mass="11103">MNKDQLIELLKEHKPTLAQRFGVVELALFGSFARDEAARDSDVDILVRFGEPPHWRQYFGAQFFLEELLGCPVDMATHQELREEIKPFVEQEAVDV</sequence>
<dbReference type="PANTHER" id="PTHR33571">
    <property type="entry name" value="SSL8005 PROTEIN"/>
    <property type="match status" value="1"/>
</dbReference>
<evidence type="ECO:0000256" key="5">
    <source>
        <dbReference type="ARBA" id="ARBA00022723"/>
    </source>
</evidence>
<evidence type="ECO:0000313" key="11">
    <source>
        <dbReference type="EMBL" id="MYC97138.1"/>
    </source>
</evidence>
<keyword evidence="3 11" id="KW-0808">Transferase</keyword>
<keyword evidence="4" id="KW-0548">Nucleotidyltransferase</keyword>
<dbReference type="Pfam" id="PF01909">
    <property type="entry name" value="NTP_transf_2"/>
    <property type="match status" value="1"/>
</dbReference>
<gene>
    <name evidence="11" type="ORF">F4X14_19440</name>
</gene>
<evidence type="ECO:0000256" key="4">
    <source>
        <dbReference type="ARBA" id="ARBA00022695"/>
    </source>
</evidence>
<keyword evidence="2" id="KW-1277">Toxin-antitoxin system</keyword>
<evidence type="ECO:0000256" key="7">
    <source>
        <dbReference type="ARBA" id="ARBA00022840"/>
    </source>
</evidence>
<dbReference type="InterPro" id="IPR052038">
    <property type="entry name" value="Type-VII_TA_antitoxin"/>
</dbReference>
<dbReference type="InterPro" id="IPR043519">
    <property type="entry name" value="NT_sf"/>
</dbReference>
<dbReference type="Gene3D" id="3.30.460.10">
    <property type="entry name" value="Beta Polymerase, domain 2"/>
    <property type="match status" value="1"/>
</dbReference>
<feature type="domain" description="Polymerase nucleotidyl transferase" evidence="10">
    <location>
        <begin position="10"/>
        <end position="94"/>
    </location>
</feature>
<keyword evidence="6" id="KW-0547">Nucleotide-binding</keyword>
<evidence type="ECO:0000256" key="6">
    <source>
        <dbReference type="ARBA" id="ARBA00022741"/>
    </source>
</evidence>
<evidence type="ECO:0000256" key="8">
    <source>
        <dbReference type="ARBA" id="ARBA00022842"/>
    </source>
</evidence>
<dbReference type="PANTHER" id="PTHR33571:SF14">
    <property type="entry name" value="PROTEIN ADENYLYLTRANSFERASE MJ0435-RELATED"/>
    <property type="match status" value="1"/>
</dbReference>
<organism evidence="11">
    <name type="scientific">Caldilineaceae bacterium SB0661_bin_32</name>
    <dbReference type="NCBI Taxonomy" id="2605255"/>
    <lineage>
        <taxon>Bacteria</taxon>
        <taxon>Bacillati</taxon>
        <taxon>Chloroflexota</taxon>
        <taxon>Caldilineae</taxon>
        <taxon>Caldilineales</taxon>
        <taxon>Caldilineaceae</taxon>
    </lineage>
</organism>
<dbReference type="GO" id="GO:0016779">
    <property type="term" value="F:nucleotidyltransferase activity"/>
    <property type="evidence" value="ECO:0007669"/>
    <property type="project" value="UniProtKB-KW"/>
</dbReference>
<keyword evidence="8" id="KW-0460">Magnesium</keyword>
<evidence type="ECO:0000256" key="3">
    <source>
        <dbReference type="ARBA" id="ARBA00022679"/>
    </source>
</evidence>
<reference evidence="11" key="1">
    <citation type="submission" date="2019-09" db="EMBL/GenBank/DDBJ databases">
        <title>Characterisation of the sponge microbiome using genome-centric metagenomics.</title>
        <authorList>
            <person name="Engelberts J.P."/>
            <person name="Robbins S.J."/>
            <person name="De Goeij J.M."/>
            <person name="Aranda M."/>
            <person name="Bell S.C."/>
            <person name="Webster N.S."/>
        </authorList>
    </citation>
    <scope>NUCLEOTIDE SEQUENCE</scope>
    <source>
        <strain evidence="11">SB0661_bin_32</strain>
    </source>
</reference>
<name>A0A6B1DBL8_9CHLR</name>
<evidence type="ECO:0000256" key="1">
    <source>
        <dbReference type="ARBA" id="ARBA00001946"/>
    </source>
</evidence>
<accession>A0A6B1DBL8</accession>
<dbReference type="EMBL" id="VXMH01000106">
    <property type="protein sequence ID" value="MYC97138.1"/>
    <property type="molecule type" value="Genomic_DNA"/>
</dbReference>
<comment type="caution">
    <text evidence="11">The sequence shown here is derived from an EMBL/GenBank/DDBJ whole genome shotgun (WGS) entry which is preliminary data.</text>
</comment>